<name>A0ABR3YAA9_9EURO</name>
<dbReference type="Gene3D" id="3.90.1200.10">
    <property type="match status" value="1"/>
</dbReference>
<dbReference type="PANTHER" id="PTHR21310:SF54">
    <property type="entry name" value="AMINOGLYCOSIDE PHOSPHOTRANSFERASE DOMAIN-CONTAINING PROTEIN"/>
    <property type="match status" value="1"/>
</dbReference>
<dbReference type="Pfam" id="PF01636">
    <property type="entry name" value="APH"/>
    <property type="match status" value="1"/>
</dbReference>
<dbReference type="SUPFAM" id="SSF56112">
    <property type="entry name" value="Protein kinase-like (PK-like)"/>
    <property type="match status" value="1"/>
</dbReference>
<accession>A0ABR3YAA9</accession>
<gene>
    <name evidence="2" type="ORF">Plec18167_002334</name>
</gene>
<dbReference type="InterPro" id="IPR011009">
    <property type="entry name" value="Kinase-like_dom_sf"/>
</dbReference>
<reference evidence="2 3" key="1">
    <citation type="journal article" date="2024" name="IMA Fungus">
        <title>IMA Genome - F19 : A genome assembly and annotation guide to empower mycologists, including annotated draft genome sequences of Ceratocystis pirilliformis, Diaporthe australafricana, Fusarium ophioides, Paecilomyces lecythidis, and Sporothrix stenoceras.</title>
        <authorList>
            <person name="Aylward J."/>
            <person name="Wilson A.M."/>
            <person name="Visagie C.M."/>
            <person name="Spraker J."/>
            <person name="Barnes I."/>
            <person name="Buitendag C."/>
            <person name="Ceriani C."/>
            <person name="Del Mar Angel L."/>
            <person name="du Plessis D."/>
            <person name="Fuchs T."/>
            <person name="Gasser K."/>
            <person name="Kramer D."/>
            <person name="Li W."/>
            <person name="Munsamy K."/>
            <person name="Piso A."/>
            <person name="Price J.L."/>
            <person name="Sonnekus B."/>
            <person name="Thomas C."/>
            <person name="van der Nest A."/>
            <person name="van Dijk A."/>
            <person name="van Heerden A."/>
            <person name="van Vuuren N."/>
            <person name="Yilmaz N."/>
            <person name="Duong T.A."/>
            <person name="van der Merwe N.A."/>
            <person name="Wingfield M.J."/>
            <person name="Wingfield B.D."/>
        </authorList>
    </citation>
    <scope>NUCLEOTIDE SEQUENCE [LARGE SCALE GENOMIC DNA]</scope>
    <source>
        <strain evidence="2 3">CMW 18167</strain>
    </source>
</reference>
<sequence length="186" mass="20855">MELIDGDTLQERWPSLSNIDRVRLCEELRQIVTSLRRLEQSPDESFIGRVGGQPISDATFSGTEAGPFPTVKDFNEWFSALPKQGLSNTDYDDPFRSGLADDVPIRLTHSDLHPSNIMITSNGTPHVVALVDFHQSGWLPAYLEYSKALLTCPIGGEWETLYIPMFLEPYPECFKSYSYYAGALGC</sequence>
<proteinExistence type="predicted"/>
<organism evidence="2 3">
    <name type="scientific">Paecilomyces lecythidis</name>
    <dbReference type="NCBI Taxonomy" id="3004212"/>
    <lineage>
        <taxon>Eukaryota</taxon>
        <taxon>Fungi</taxon>
        <taxon>Dikarya</taxon>
        <taxon>Ascomycota</taxon>
        <taxon>Pezizomycotina</taxon>
        <taxon>Eurotiomycetes</taxon>
        <taxon>Eurotiomycetidae</taxon>
        <taxon>Eurotiales</taxon>
        <taxon>Thermoascaceae</taxon>
        <taxon>Paecilomyces</taxon>
    </lineage>
</organism>
<dbReference type="InterPro" id="IPR051678">
    <property type="entry name" value="AGP_Transferase"/>
</dbReference>
<dbReference type="InterPro" id="IPR002575">
    <property type="entry name" value="Aminoglycoside_PTrfase"/>
</dbReference>
<evidence type="ECO:0000313" key="3">
    <source>
        <dbReference type="Proteomes" id="UP001583193"/>
    </source>
</evidence>
<dbReference type="EMBL" id="JAVDPF010000004">
    <property type="protein sequence ID" value="KAL1884742.1"/>
    <property type="molecule type" value="Genomic_DNA"/>
</dbReference>
<feature type="domain" description="Aminoglycoside phosphotransferase" evidence="1">
    <location>
        <begin position="87"/>
        <end position="150"/>
    </location>
</feature>
<keyword evidence="3" id="KW-1185">Reference proteome</keyword>
<dbReference type="Proteomes" id="UP001583193">
    <property type="component" value="Unassembled WGS sequence"/>
</dbReference>
<evidence type="ECO:0000259" key="1">
    <source>
        <dbReference type="Pfam" id="PF01636"/>
    </source>
</evidence>
<dbReference type="PANTHER" id="PTHR21310">
    <property type="entry name" value="AMINOGLYCOSIDE PHOSPHOTRANSFERASE-RELATED-RELATED"/>
    <property type="match status" value="1"/>
</dbReference>
<evidence type="ECO:0000313" key="2">
    <source>
        <dbReference type="EMBL" id="KAL1884742.1"/>
    </source>
</evidence>
<comment type="caution">
    <text evidence="2">The sequence shown here is derived from an EMBL/GenBank/DDBJ whole genome shotgun (WGS) entry which is preliminary data.</text>
</comment>
<protein>
    <recommendedName>
        <fullName evidence="1">Aminoglycoside phosphotransferase domain-containing protein</fullName>
    </recommendedName>
</protein>